<dbReference type="AlphaFoldDB" id="A0A557SYV6"/>
<gene>
    <name evidence="1" type="ORF">NARC_10195</name>
</gene>
<sequence>MENKTIILLAVILSTSLVTMYINGQVTSAQTLASDTAIPLKEAKLNIEHNVKDKDTGFQGFIDSEGWNTITATGPDGVVLNFSGIGNLGQLGLTELFFETVEPENADVSIDEILKVLPEGEYQFKGSAIENGEEQGETIGTALLTHNIPQGPDLLSPVENDTVSADEDLLVRWGQVNKTIDNSDINIIAYQLIIEKDEDPRTNMIGKMGLSMYLPSNVQEITIPSEFLEPGTDYKWEVLAIEESGNQSLNSSQFSVST</sequence>
<organism evidence="1 2">
    <name type="scientific">Candidatus Nitrosocosmicus arcticus</name>
    <dbReference type="NCBI Taxonomy" id="2035267"/>
    <lineage>
        <taxon>Archaea</taxon>
        <taxon>Nitrososphaerota</taxon>
        <taxon>Nitrososphaeria</taxon>
        <taxon>Nitrososphaerales</taxon>
        <taxon>Nitrososphaeraceae</taxon>
        <taxon>Candidatus Nitrosocosmicus</taxon>
    </lineage>
</organism>
<proteinExistence type="predicted"/>
<accession>A0A557SYV6</accession>
<evidence type="ECO:0000313" key="1">
    <source>
        <dbReference type="EMBL" id="TVP41789.1"/>
    </source>
</evidence>
<dbReference type="EMBL" id="VOAH01000001">
    <property type="protein sequence ID" value="TVP41789.1"/>
    <property type="molecule type" value="Genomic_DNA"/>
</dbReference>
<name>A0A557SYV6_9ARCH</name>
<reference evidence="1 2" key="1">
    <citation type="journal article" date="2019" name="Front. Microbiol.">
        <title>Ammonia Oxidation by the Arctic Terrestrial Thaumarchaeote Candidatus Nitrosocosmicus arcticus Is Stimulated by Increasing Temperatures.</title>
        <authorList>
            <person name="Alves R.J.E."/>
            <person name="Kerou M."/>
            <person name="Zappe A."/>
            <person name="Bittner R."/>
            <person name="Abby S.S."/>
            <person name="Schmidt H.A."/>
            <person name="Pfeifer K."/>
            <person name="Schleper C."/>
        </authorList>
    </citation>
    <scope>NUCLEOTIDE SEQUENCE [LARGE SCALE GENOMIC DNA]</scope>
    <source>
        <strain evidence="1 2">Kfb</strain>
    </source>
</reference>
<protein>
    <submittedName>
        <fullName evidence="1">Uncharacterized protein</fullName>
    </submittedName>
</protein>
<evidence type="ECO:0000313" key="2">
    <source>
        <dbReference type="Proteomes" id="UP000315289"/>
    </source>
</evidence>
<comment type="caution">
    <text evidence="1">The sequence shown here is derived from an EMBL/GenBank/DDBJ whole genome shotgun (WGS) entry which is preliminary data.</text>
</comment>
<dbReference type="Proteomes" id="UP000315289">
    <property type="component" value="Unassembled WGS sequence"/>
</dbReference>
<keyword evidence="2" id="KW-1185">Reference proteome</keyword>
<dbReference type="RefSeq" id="WP_144728361.1">
    <property type="nucleotide sequence ID" value="NZ_ML675578.1"/>
</dbReference>